<proteinExistence type="inferred from homology"/>
<evidence type="ECO:0000256" key="3">
    <source>
        <dbReference type="ARBA" id="ARBA00022801"/>
    </source>
</evidence>
<evidence type="ECO:0000313" key="9">
    <source>
        <dbReference type="Proteomes" id="UP000199603"/>
    </source>
</evidence>
<dbReference type="InterPro" id="IPR027417">
    <property type="entry name" value="P-loop_NTPase"/>
</dbReference>
<dbReference type="HAMAP" id="MF_02205">
    <property type="entry name" value="DinG_proteobact"/>
    <property type="match status" value="1"/>
</dbReference>
<dbReference type="Pfam" id="PF13307">
    <property type="entry name" value="Helicase_C_2"/>
    <property type="match status" value="1"/>
</dbReference>
<feature type="binding site" evidence="6">
    <location>
        <position position="207"/>
    </location>
    <ligand>
        <name>[4Fe-4S] cluster</name>
        <dbReference type="ChEBI" id="CHEBI:49883"/>
    </ligand>
</feature>
<organism evidence="8 9">
    <name type="scientific">Aquimonas voraii</name>
    <dbReference type="NCBI Taxonomy" id="265719"/>
    <lineage>
        <taxon>Bacteria</taxon>
        <taxon>Pseudomonadati</taxon>
        <taxon>Pseudomonadota</taxon>
        <taxon>Gammaproteobacteria</taxon>
        <taxon>Lysobacterales</taxon>
        <taxon>Lysobacteraceae</taxon>
        <taxon>Aquimonas</taxon>
    </lineage>
</organism>
<keyword evidence="6" id="KW-0479">Metal-binding</keyword>
<dbReference type="PROSITE" id="PS51193">
    <property type="entry name" value="HELICASE_ATP_BIND_2"/>
    <property type="match status" value="1"/>
</dbReference>
<dbReference type="Gene3D" id="3.40.50.300">
    <property type="entry name" value="P-loop containing nucleotide triphosphate hydrolases"/>
    <property type="match status" value="2"/>
</dbReference>
<dbReference type="GO" id="GO:0046872">
    <property type="term" value="F:metal ion binding"/>
    <property type="evidence" value="ECO:0007669"/>
    <property type="project" value="UniProtKB-KW"/>
</dbReference>
<dbReference type="NCBIfam" id="NF008729">
    <property type="entry name" value="PRK11747.1"/>
    <property type="match status" value="1"/>
</dbReference>
<dbReference type="AlphaFoldDB" id="A0A1G7A7Y6"/>
<feature type="binding site" evidence="6">
    <location>
        <position position="127"/>
    </location>
    <ligand>
        <name>[4Fe-4S] cluster</name>
        <dbReference type="ChEBI" id="CHEBI:49883"/>
    </ligand>
</feature>
<protein>
    <recommendedName>
        <fullName evidence="6">ATP-dependent DNA helicase DinG</fullName>
        <ecNumber evidence="6">5.6.2.3</ecNumber>
    </recommendedName>
    <alternativeName>
        <fullName evidence="6">DNA 5'-3' helicase DinG</fullName>
    </alternativeName>
</protein>
<dbReference type="SUPFAM" id="SSF52540">
    <property type="entry name" value="P-loop containing nucleoside triphosphate hydrolases"/>
    <property type="match status" value="2"/>
</dbReference>
<dbReference type="GO" id="GO:0033677">
    <property type="term" value="F:DNA/RNA helicase activity"/>
    <property type="evidence" value="ECO:0007669"/>
    <property type="project" value="TreeGrafter"/>
</dbReference>
<dbReference type="InterPro" id="IPR045028">
    <property type="entry name" value="DinG/Rad3-like"/>
</dbReference>
<dbReference type="InterPro" id="IPR011545">
    <property type="entry name" value="DEAD/DEAH_box_helicase_dom"/>
</dbReference>
<comment type="function">
    <text evidence="6">DNA-dependent ATPase and 5'-3' DNA helicase. Unwinds D-loops, R-loops, forked DNA and G-quadruplex DNA.</text>
</comment>
<keyword evidence="2 6" id="KW-0547">Nucleotide-binding</keyword>
<dbReference type="RefSeq" id="WP_245680075.1">
    <property type="nucleotide sequence ID" value="NZ_FNAG01000020.1"/>
</dbReference>
<keyword evidence="6 8" id="KW-0347">Helicase</keyword>
<evidence type="ECO:0000256" key="4">
    <source>
        <dbReference type="ARBA" id="ARBA00022840"/>
    </source>
</evidence>
<evidence type="ECO:0000256" key="1">
    <source>
        <dbReference type="ARBA" id="ARBA00022485"/>
    </source>
</evidence>
<dbReference type="PANTHER" id="PTHR11472:SF59">
    <property type="entry name" value="ATP-DEPENDENT DNA HELICASE DING"/>
    <property type="match status" value="1"/>
</dbReference>
<dbReference type="EMBL" id="FNAG01000020">
    <property type="protein sequence ID" value="SDE10881.1"/>
    <property type="molecule type" value="Genomic_DNA"/>
</dbReference>
<evidence type="ECO:0000256" key="2">
    <source>
        <dbReference type="ARBA" id="ARBA00022741"/>
    </source>
</evidence>
<evidence type="ECO:0000259" key="7">
    <source>
        <dbReference type="PROSITE" id="PS51193"/>
    </source>
</evidence>
<reference evidence="8 9" key="1">
    <citation type="submission" date="2016-10" db="EMBL/GenBank/DDBJ databases">
        <authorList>
            <person name="de Groot N.N."/>
        </authorList>
    </citation>
    <scope>NUCLEOTIDE SEQUENCE [LARGE SCALE GENOMIC DNA]</scope>
    <source>
        <strain evidence="8 9">DSM 16957</strain>
    </source>
</reference>
<gene>
    <name evidence="6" type="primary">dinG</name>
    <name evidence="8" type="ORF">SAMN04488509_12017</name>
</gene>
<dbReference type="SMART" id="SM00487">
    <property type="entry name" value="DEXDc"/>
    <property type="match status" value="1"/>
</dbReference>
<comment type="cofactor">
    <cofactor evidence="6">
        <name>[4Fe-4S] cluster</name>
        <dbReference type="ChEBI" id="CHEBI:49883"/>
    </cofactor>
    <text evidence="6">Binds 1 [4Fe-4S] cluster.</text>
</comment>
<dbReference type="SMART" id="SM00491">
    <property type="entry name" value="HELICc2"/>
    <property type="match status" value="1"/>
</dbReference>
<dbReference type="InterPro" id="IPR014013">
    <property type="entry name" value="Helic_SF1/SF2_ATP-bd_DinG/Rad3"/>
</dbReference>
<dbReference type="PANTHER" id="PTHR11472">
    <property type="entry name" value="DNA REPAIR DEAD HELICASE RAD3/XP-D SUBFAMILY MEMBER"/>
    <property type="match status" value="1"/>
</dbReference>
<keyword evidence="6" id="KW-0408">Iron</keyword>
<accession>A0A1G7A7Y6</accession>
<dbReference type="GO" id="GO:0006281">
    <property type="term" value="P:DNA repair"/>
    <property type="evidence" value="ECO:0007669"/>
    <property type="project" value="TreeGrafter"/>
</dbReference>
<comment type="similarity">
    <text evidence="6">Belongs to the helicase family. DinG subfamily. Type 1 sub-subfamily.</text>
</comment>
<comment type="catalytic activity">
    <reaction evidence="6">
        <text>ATP + H2O = ADP + phosphate + H(+)</text>
        <dbReference type="Rhea" id="RHEA:13065"/>
        <dbReference type="ChEBI" id="CHEBI:15377"/>
        <dbReference type="ChEBI" id="CHEBI:15378"/>
        <dbReference type="ChEBI" id="CHEBI:30616"/>
        <dbReference type="ChEBI" id="CHEBI:43474"/>
        <dbReference type="ChEBI" id="CHEBI:456216"/>
        <dbReference type="EC" id="5.6.2.3"/>
    </reaction>
</comment>
<dbReference type="Proteomes" id="UP000199603">
    <property type="component" value="Unassembled WGS sequence"/>
</dbReference>
<keyword evidence="6" id="KW-0413">Isomerase</keyword>
<dbReference type="Pfam" id="PF00270">
    <property type="entry name" value="DEAD"/>
    <property type="match status" value="1"/>
</dbReference>
<dbReference type="GO" id="GO:0003677">
    <property type="term" value="F:DNA binding"/>
    <property type="evidence" value="ECO:0007669"/>
    <property type="project" value="UniProtKB-UniRule"/>
</dbReference>
<evidence type="ECO:0000256" key="5">
    <source>
        <dbReference type="ARBA" id="ARBA00023125"/>
    </source>
</evidence>
<keyword evidence="3 6" id="KW-0378">Hydrolase</keyword>
<dbReference type="STRING" id="265719.SAMN04488509_12017"/>
<dbReference type="InterPro" id="IPR006555">
    <property type="entry name" value="ATP-dep_Helicase_C"/>
</dbReference>
<dbReference type="GO" id="GO:0043139">
    <property type="term" value="F:5'-3' DNA helicase activity"/>
    <property type="evidence" value="ECO:0007669"/>
    <property type="project" value="UniProtKB-UniRule"/>
</dbReference>
<dbReference type="EC" id="5.6.2.3" evidence="6"/>
<dbReference type="GO" id="GO:0016887">
    <property type="term" value="F:ATP hydrolysis activity"/>
    <property type="evidence" value="ECO:0007669"/>
    <property type="project" value="RHEA"/>
</dbReference>
<keyword evidence="6" id="KW-0411">Iron-sulfur</keyword>
<feature type="binding site" evidence="6">
    <location>
        <position position="218"/>
    </location>
    <ligand>
        <name>[4Fe-4S] cluster</name>
        <dbReference type="ChEBI" id="CHEBI:49883"/>
    </ligand>
</feature>
<name>A0A1G7A7Y6_9GAMM</name>
<feature type="domain" description="Helicase ATP-binding" evidence="7">
    <location>
        <begin position="24"/>
        <end position="318"/>
    </location>
</feature>
<feature type="binding site" evidence="6">
    <location>
        <position position="212"/>
    </location>
    <ligand>
        <name>[4Fe-4S] cluster</name>
        <dbReference type="ChEBI" id="CHEBI:49883"/>
    </ligand>
</feature>
<evidence type="ECO:0000313" key="8">
    <source>
        <dbReference type="EMBL" id="SDE10881.1"/>
    </source>
</evidence>
<sequence>MSAAHEAALLSEELQEDIRRQYRRLRESFGGFVPRGSQRQMVAAVARALVQDKGALAVEAPTGTGKSMAYLLAALPIAIAQKKKLLVATATVALQEQLVERDIPAFLAATGSEASVVLAKGRQRYACTRNLHELTRSDAELPQGGFDFGVQSTTGAWPRPPRSGEVERLRSLLEALQSGAWDGDLDRSPDDLDDESRRLITTSAGGCSNRRCPFIVSCPFVLARNRLNTAQIIVANHDLVLADLELGRDEDGSGGVLLPAPGETLYVFDEAHQLPDKAIDRGGAEVNLADARRRLQRLAAPLRAVYLATGKERLGRKDAGEIDGLLDELIDGIDRLEAELDAAWPQAVPTAEPLWRASLGQVPEPWRQLAQGLSQRTAELVRWLPLAIKALLESELPPERRETTARELGMARERIEAQSTLWWLWAQDEAADQLPRARWLSRAVDSSITCHASEVSAAPTLRRVLWPQAAGVVLASATLSIGGDFRNYAAQVGLPAHAETLALPSPFDLRRQARLQVPPLQASPDAREAHVREVVNWLERELDWGAGNLVLFTSRAKLEQAVEMLKPASRIRVLAQGSRSKSALLAAHAAAIESGHGSTLFGLASFGEGLDLPGRLCETVVITQLPFAVPTDPVGATYAEWLEARGRNAFVEVSIPQATRTLIQYCGRLIRSERDQGRIVILDNRLMTRRYGARILAALPDFQRELGAPLG</sequence>
<keyword evidence="4 6" id="KW-0067">ATP-binding</keyword>
<dbReference type="InterPro" id="IPR014001">
    <property type="entry name" value="Helicase_ATP-bd"/>
</dbReference>
<dbReference type="GO" id="GO:0051539">
    <property type="term" value="F:4 iron, 4 sulfur cluster binding"/>
    <property type="evidence" value="ECO:0007669"/>
    <property type="project" value="UniProtKB-UniRule"/>
</dbReference>
<dbReference type="GO" id="GO:0005524">
    <property type="term" value="F:ATP binding"/>
    <property type="evidence" value="ECO:0007669"/>
    <property type="project" value="UniProtKB-UniRule"/>
</dbReference>
<dbReference type="GO" id="GO:0009432">
    <property type="term" value="P:SOS response"/>
    <property type="evidence" value="ECO:0007669"/>
    <property type="project" value="TreeGrafter"/>
</dbReference>
<keyword evidence="1 6" id="KW-0004">4Fe-4S</keyword>
<keyword evidence="5 6" id="KW-0238">DNA-binding</keyword>
<dbReference type="InterPro" id="IPR039000">
    <property type="entry name" value="DinG_proteobact"/>
</dbReference>
<keyword evidence="9" id="KW-1185">Reference proteome</keyword>
<evidence type="ECO:0000256" key="6">
    <source>
        <dbReference type="HAMAP-Rule" id="MF_02205"/>
    </source>
</evidence>